<evidence type="ECO:0000256" key="20">
    <source>
        <dbReference type="SAM" id="Phobius"/>
    </source>
</evidence>
<feature type="transmembrane region" description="Helical" evidence="20">
    <location>
        <begin position="162"/>
        <end position="185"/>
    </location>
</feature>
<dbReference type="GO" id="GO:0030424">
    <property type="term" value="C:axon"/>
    <property type="evidence" value="ECO:0007669"/>
    <property type="project" value="TreeGrafter"/>
</dbReference>
<keyword evidence="16 20" id="KW-0472">Membrane</keyword>
<dbReference type="Pfam" id="PF01699">
    <property type="entry name" value="Na_Ca_ex"/>
    <property type="match status" value="1"/>
</dbReference>
<keyword evidence="15" id="KW-0406">Ion transport</keyword>
<dbReference type="GO" id="GO:0098794">
    <property type="term" value="C:postsynapse"/>
    <property type="evidence" value="ECO:0007669"/>
    <property type="project" value="TreeGrafter"/>
</dbReference>
<comment type="catalytic activity">
    <reaction evidence="19">
        <text>Ca(2+)(in) + 3 Na(+)(out) = Ca(2+)(out) + 3 Na(+)(in)</text>
        <dbReference type="Rhea" id="RHEA:69955"/>
        <dbReference type="ChEBI" id="CHEBI:29101"/>
        <dbReference type="ChEBI" id="CHEBI:29108"/>
    </reaction>
</comment>
<keyword evidence="5" id="KW-1003">Cell membrane</keyword>
<keyword evidence="7 20" id="KW-0812">Transmembrane</keyword>
<keyword evidence="11" id="KW-0106">Calcium</keyword>
<keyword evidence="22" id="KW-1185">Reference proteome</keyword>
<dbReference type="WBParaSite" id="EEL_0000231001-mRNA-1">
    <property type="protein sequence ID" value="EEL_0000231001-mRNA-1"/>
    <property type="gene ID" value="EEL_0000231001"/>
</dbReference>
<evidence type="ECO:0000256" key="12">
    <source>
        <dbReference type="ARBA" id="ARBA00022860"/>
    </source>
</evidence>
<dbReference type="InterPro" id="IPR004836">
    <property type="entry name" value="Na_Ca_Ex"/>
</dbReference>
<evidence type="ECO:0000256" key="19">
    <source>
        <dbReference type="ARBA" id="ARBA00033667"/>
    </source>
</evidence>
<evidence type="ECO:0000256" key="16">
    <source>
        <dbReference type="ARBA" id="ARBA00023136"/>
    </source>
</evidence>
<dbReference type="GO" id="GO:0046872">
    <property type="term" value="F:metal ion binding"/>
    <property type="evidence" value="ECO:0007669"/>
    <property type="project" value="UniProtKB-KW"/>
</dbReference>
<dbReference type="GO" id="GO:0005516">
    <property type="term" value="F:calmodulin binding"/>
    <property type="evidence" value="ECO:0007669"/>
    <property type="project" value="UniProtKB-KW"/>
</dbReference>
<evidence type="ECO:0000256" key="2">
    <source>
        <dbReference type="ARBA" id="ARBA00007489"/>
    </source>
</evidence>
<dbReference type="Pfam" id="PF03160">
    <property type="entry name" value="Calx-beta"/>
    <property type="match status" value="1"/>
</dbReference>
<dbReference type="Proteomes" id="UP000050640">
    <property type="component" value="Unplaced"/>
</dbReference>
<evidence type="ECO:0000256" key="14">
    <source>
        <dbReference type="ARBA" id="ARBA00023053"/>
    </source>
</evidence>
<keyword evidence="13 20" id="KW-1133">Transmembrane helix</keyword>
<evidence type="ECO:0000256" key="17">
    <source>
        <dbReference type="ARBA" id="ARBA00023180"/>
    </source>
</evidence>
<feature type="transmembrane region" description="Helical" evidence="20">
    <location>
        <begin position="34"/>
        <end position="55"/>
    </location>
</feature>
<name>A0A0R3RLF1_9BILA</name>
<evidence type="ECO:0000256" key="18">
    <source>
        <dbReference type="ARBA" id="ARBA00023201"/>
    </source>
</evidence>
<dbReference type="GO" id="GO:0007154">
    <property type="term" value="P:cell communication"/>
    <property type="evidence" value="ECO:0007669"/>
    <property type="project" value="InterPro"/>
</dbReference>
<protein>
    <submittedName>
        <fullName evidence="23">Calx-beta domain-containing protein</fullName>
    </submittedName>
</protein>
<evidence type="ECO:0000256" key="15">
    <source>
        <dbReference type="ARBA" id="ARBA00023065"/>
    </source>
</evidence>
<evidence type="ECO:0000256" key="3">
    <source>
        <dbReference type="ARBA" id="ARBA00022448"/>
    </source>
</evidence>
<keyword evidence="18" id="KW-0739">Sodium transport</keyword>
<evidence type="ECO:0000256" key="1">
    <source>
        <dbReference type="ARBA" id="ARBA00004651"/>
    </source>
</evidence>
<keyword evidence="3" id="KW-0813">Transport</keyword>
<keyword evidence="10" id="KW-0677">Repeat</keyword>
<comment type="similarity">
    <text evidence="2">Belongs to the Ca(2+):cation antiporter (CaCA) (TC 2.A.19) family. SLC8 subfamily.</text>
</comment>
<evidence type="ECO:0000256" key="7">
    <source>
        <dbReference type="ARBA" id="ARBA00022692"/>
    </source>
</evidence>
<dbReference type="PANTHER" id="PTHR11878:SF65">
    <property type="entry name" value="NA_CA-EXCHANGE PROTEIN, ISOFORM G"/>
    <property type="match status" value="1"/>
</dbReference>
<dbReference type="AlphaFoldDB" id="A0A0R3RLF1"/>
<sequence>LLVIWIRKSIQRFQEERIYVCRRPFLHLSIGNRIFRGIAFFFIIAYVFLGVSIVADRFMSSIEVITSMERTVHIKRPGLEPLKVKVRIWNDTVSNLTLMALGSSAPEILLSIIEVVGKGFKAGDLGPNTIVGSAAFNLFMIIAICVMAVPSDEVRRQKHLDVFCVTAAWSLFAYVWMCLILSVFSPGIIEIWEGFLTFLFFPITVLTAYITDIKIIQRRFIPHRYRRTSHGIIATEGEELEILGENGQLKDGTIDPVVKAFEDNRKAFIEIMREIRKKNPQIDPTELQKQAEYEMISRGPKSRAFYRVQATRRLIGGGHVIRKQLEKEHRKCSIAQEHEKQSRANTCRIFFDPAHYTVLENVGTFDVMVGRDGGPEGLTVFVDYYTEDGTASAGDDYIPLKGTLIFLPEDRTQKVTIEIVDDDVFEEDEHFYLHLNNLRVRTKDGLILDPLKLGGVPLAVLELPSTATVMILDDDHAGVFSFEHDQLCIFENCGRLSVKINRSSGCRGKVIVPYKSVYLNDLFKLPY</sequence>
<dbReference type="InterPro" id="IPR038081">
    <property type="entry name" value="CalX-like_sf"/>
</dbReference>
<dbReference type="InterPro" id="IPR044880">
    <property type="entry name" value="NCX_ion-bd_dom_sf"/>
</dbReference>
<dbReference type="Gene3D" id="2.60.40.2030">
    <property type="match status" value="2"/>
</dbReference>
<evidence type="ECO:0000256" key="8">
    <source>
        <dbReference type="ARBA" id="ARBA00022723"/>
    </source>
</evidence>
<evidence type="ECO:0000256" key="5">
    <source>
        <dbReference type="ARBA" id="ARBA00022475"/>
    </source>
</evidence>
<dbReference type="PANTHER" id="PTHR11878">
    <property type="entry name" value="SODIUM/CALCIUM EXCHANGER"/>
    <property type="match status" value="1"/>
</dbReference>
<dbReference type="NCBIfam" id="TIGR00845">
    <property type="entry name" value="caca"/>
    <property type="match status" value="1"/>
</dbReference>
<dbReference type="SUPFAM" id="SSF141072">
    <property type="entry name" value="CalX-like"/>
    <property type="match status" value="1"/>
</dbReference>
<dbReference type="Pfam" id="PF16494">
    <property type="entry name" value="Na_Ca_ex_C"/>
    <property type="match status" value="1"/>
</dbReference>
<evidence type="ECO:0000313" key="23">
    <source>
        <dbReference type="WBParaSite" id="EEL_0000231001-mRNA-1"/>
    </source>
</evidence>
<organism evidence="22 23">
    <name type="scientific">Elaeophora elaphi</name>
    <dbReference type="NCBI Taxonomy" id="1147741"/>
    <lineage>
        <taxon>Eukaryota</taxon>
        <taxon>Metazoa</taxon>
        <taxon>Ecdysozoa</taxon>
        <taxon>Nematoda</taxon>
        <taxon>Chromadorea</taxon>
        <taxon>Rhabditida</taxon>
        <taxon>Spirurina</taxon>
        <taxon>Spiruromorpha</taxon>
        <taxon>Filarioidea</taxon>
        <taxon>Onchocercidae</taxon>
        <taxon>Elaeophora</taxon>
    </lineage>
</organism>
<feature type="transmembrane region" description="Helical" evidence="20">
    <location>
        <begin position="191"/>
        <end position="210"/>
    </location>
</feature>
<comment type="subcellular location">
    <subcellularLocation>
        <location evidence="1">Cell membrane</location>
        <topology evidence="1">Multi-pass membrane protein</topology>
    </subcellularLocation>
</comment>
<keyword evidence="6" id="KW-0109">Calcium transport</keyword>
<dbReference type="STRING" id="1147741.A0A0R3RLF1"/>
<keyword evidence="14" id="KW-0915">Sodium</keyword>
<keyword evidence="9" id="KW-0732">Signal</keyword>
<dbReference type="GO" id="GO:0042383">
    <property type="term" value="C:sarcolemma"/>
    <property type="evidence" value="ECO:0007669"/>
    <property type="project" value="TreeGrafter"/>
</dbReference>
<accession>A0A0R3RLF1</accession>
<evidence type="ECO:0000256" key="9">
    <source>
        <dbReference type="ARBA" id="ARBA00022729"/>
    </source>
</evidence>
<dbReference type="InterPro" id="IPR003644">
    <property type="entry name" value="Calx_beta"/>
</dbReference>
<evidence type="ECO:0000259" key="21">
    <source>
        <dbReference type="SMART" id="SM00237"/>
    </source>
</evidence>
<evidence type="ECO:0000256" key="6">
    <source>
        <dbReference type="ARBA" id="ARBA00022568"/>
    </source>
</evidence>
<keyword evidence="4" id="KW-0050">Antiport</keyword>
<proteinExistence type="inferred from homology"/>
<dbReference type="GO" id="GO:0005432">
    <property type="term" value="F:calcium:sodium antiporter activity"/>
    <property type="evidence" value="ECO:0007669"/>
    <property type="project" value="InterPro"/>
</dbReference>
<reference evidence="23" key="1">
    <citation type="submission" date="2017-02" db="UniProtKB">
        <authorList>
            <consortium name="WormBaseParasite"/>
        </authorList>
    </citation>
    <scope>IDENTIFICATION</scope>
</reference>
<dbReference type="SMART" id="SM00237">
    <property type="entry name" value="Calx_beta"/>
    <property type="match status" value="1"/>
</dbReference>
<keyword evidence="17" id="KW-0325">Glycoprotein</keyword>
<evidence type="ECO:0000256" key="13">
    <source>
        <dbReference type="ARBA" id="ARBA00022989"/>
    </source>
</evidence>
<dbReference type="InterPro" id="IPR004837">
    <property type="entry name" value="NaCa_Exmemb"/>
</dbReference>
<evidence type="ECO:0000256" key="11">
    <source>
        <dbReference type="ARBA" id="ARBA00022837"/>
    </source>
</evidence>
<keyword evidence="12" id="KW-0112">Calmodulin-binding</keyword>
<dbReference type="InterPro" id="IPR032452">
    <property type="entry name" value="Na_Ca_Ex_C-exten"/>
</dbReference>
<evidence type="ECO:0000256" key="4">
    <source>
        <dbReference type="ARBA" id="ARBA00022449"/>
    </source>
</evidence>
<evidence type="ECO:0000256" key="10">
    <source>
        <dbReference type="ARBA" id="ARBA00022737"/>
    </source>
</evidence>
<feature type="domain" description="Calx-beta" evidence="21">
    <location>
        <begin position="336"/>
        <end position="436"/>
    </location>
</feature>
<evidence type="ECO:0000313" key="22">
    <source>
        <dbReference type="Proteomes" id="UP000050640"/>
    </source>
</evidence>
<keyword evidence="8" id="KW-0479">Metal-binding</keyword>
<dbReference type="GO" id="GO:0098703">
    <property type="term" value="P:calcium ion import across plasma membrane"/>
    <property type="evidence" value="ECO:0007669"/>
    <property type="project" value="TreeGrafter"/>
</dbReference>
<dbReference type="InterPro" id="IPR051171">
    <property type="entry name" value="CaCA"/>
</dbReference>
<feature type="transmembrane region" description="Helical" evidence="20">
    <location>
        <begin position="130"/>
        <end position="150"/>
    </location>
</feature>
<dbReference type="Gene3D" id="1.20.1420.30">
    <property type="entry name" value="NCX, central ion-binding region"/>
    <property type="match status" value="1"/>
</dbReference>